<proteinExistence type="predicted"/>
<dbReference type="Gene3D" id="1.10.1220.10">
    <property type="entry name" value="Met repressor-like"/>
    <property type="match status" value="1"/>
</dbReference>
<gene>
    <name evidence="2" type="ORF">GGP45_003211</name>
</gene>
<sequence>MADDDSPLGSASSGSAPKKQDASKLKQEVSEEDRTQLNVDIPESLHKRLKIESVETGREMREIAADALDEYLGT</sequence>
<organism evidence="2 3">
    <name type="scientific">Salinibacter ruber</name>
    <dbReference type="NCBI Taxonomy" id="146919"/>
    <lineage>
        <taxon>Bacteria</taxon>
        <taxon>Pseudomonadati</taxon>
        <taxon>Rhodothermota</taxon>
        <taxon>Rhodothermia</taxon>
        <taxon>Rhodothermales</taxon>
        <taxon>Salinibacteraceae</taxon>
        <taxon>Salinibacter</taxon>
    </lineage>
</organism>
<evidence type="ECO:0000256" key="1">
    <source>
        <dbReference type="SAM" id="MobiDB-lite"/>
    </source>
</evidence>
<dbReference type="EMBL" id="JANUBL010000011">
    <property type="protein sequence ID" value="MCS4122843.1"/>
    <property type="molecule type" value="Genomic_DNA"/>
</dbReference>
<feature type="compositionally biased region" description="Low complexity" evidence="1">
    <location>
        <begin position="7"/>
        <end position="17"/>
    </location>
</feature>
<feature type="compositionally biased region" description="Basic and acidic residues" evidence="1">
    <location>
        <begin position="18"/>
        <end position="35"/>
    </location>
</feature>
<dbReference type="AlphaFoldDB" id="A0A9X2V835"/>
<dbReference type="SUPFAM" id="SSF47598">
    <property type="entry name" value="Ribbon-helix-helix"/>
    <property type="match status" value="1"/>
</dbReference>
<reference evidence="2" key="1">
    <citation type="submission" date="2022-08" db="EMBL/GenBank/DDBJ databases">
        <title>Genomic Encyclopedia of Type Strains, Phase V (KMG-V): Genome sequencing to study the core and pangenomes of soil and plant-associated prokaryotes.</title>
        <authorList>
            <person name="Whitman W."/>
        </authorList>
    </citation>
    <scope>NUCLEOTIDE SEQUENCE</scope>
    <source>
        <strain evidence="2">SP3026</strain>
    </source>
</reference>
<dbReference type="Proteomes" id="UP001155144">
    <property type="component" value="Unassembled WGS sequence"/>
</dbReference>
<accession>A0A9X2V835</accession>
<feature type="region of interest" description="Disordered" evidence="1">
    <location>
        <begin position="1"/>
        <end position="39"/>
    </location>
</feature>
<dbReference type="InterPro" id="IPR010985">
    <property type="entry name" value="Ribbon_hlx_hlx"/>
</dbReference>
<comment type="caution">
    <text evidence="2">The sequence shown here is derived from an EMBL/GenBank/DDBJ whole genome shotgun (WGS) entry which is preliminary data.</text>
</comment>
<protein>
    <submittedName>
        <fullName evidence="2">Uncharacterized protein</fullName>
    </submittedName>
</protein>
<evidence type="ECO:0000313" key="3">
    <source>
        <dbReference type="Proteomes" id="UP001155144"/>
    </source>
</evidence>
<dbReference type="RefSeq" id="WP_259040515.1">
    <property type="nucleotide sequence ID" value="NZ_JANTZC010000015.1"/>
</dbReference>
<name>A0A9X2V835_9BACT</name>
<evidence type="ECO:0000313" key="2">
    <source>
        <dbReference type="EMBL" id="MCS4122843.1"/>
    </source>
</evidence>
<dbReference type="GO" id="GO:0006355">
    <property type="term" value="P:regulation of DNA-templated transcription"/>
    <property type="evidence" value="ECO:0007669"/>
    <property type="project" value="InterPro"/>
</dbReference>
<dbReference type="InterPro" id="IPR013321">
    <property type="entry name" value="Arc_rbn_hlx_hlx"/>
</dbReference>